<dbReference type="AlphaFoldDB" id="A0A812I5W4"/>
<reference evidence="2" key="1">
    <citation type="submission" date="2021-02" db="EMBL/GenBank/DDBJ databases">
        <authorList>
            <person name="Dougan E. K."/>
            <person name="Rhodes N."/>
            <person name="Thang M."/>
            <person name="Chan C."/>
        </authorList>
    </citation>
    <scope>NUCLEOTIDE SEQUENCE</scope>
</reference>
<evidence type="ECO:0000313" key="2">
    <source>
        <dbReference type="EMBL" id="CAE6973403.1"/>
    </source>
</evidence>
<feature type="domain" description="Treble clef zinc finger" evidence="1">
    <location>
        <begin position="336"/>
        <end position="369"/>
    </location>
</feature>
<sequence length="493" mass="56266">MLASFRVARTVGDRLSHNGPLPHGLPGLRCFQRVQIACACSTCKTPSCRPEEAAKRFSTRTPEQKAAALLRLKDFAATKNGHCLSENYVNLLVKLTWQCEHGHVWQASPGSVLHAKSWCPRCAADRCSITLKRLQDHAQARSGKCLSTECKNSRSWVRWQCEKGHVWESTAKQVLYRNSWCPECSQSSRKRRKLSLQDLRTHAASCGGQCLAPEYTGMMTRVPWQCQHGHSWHATPNSVLNSHSWCPVCAGVVPIGLERLRKHAAKKGGVCLATEYANNWTKVTWKCRFGHTWQSMPRNVLNRNNWCPHCQKICPSRLQTHAASFGGQCLAKSYSSSHNKVLWECREGHQWKARATNVLHQKTWCPQCAVSYWRTESEIRSILEFIFHPFQFVSSYPSFLEGLQLDGYCPELRLAFEYQGQQHYDPNNYFHFGDPSSFRAQQERDSRKERLCRENGVRLVLVPFFAKDKRTFVVSALLQWFAISEVTPVALVA</sequence>
<organism evidence="2 3">
    <name type="scientific">Symbiodinium natans</name>
    <dbReference type="NCBI Taxonomy" id="878477"/>
    <lineage>
        <taxon>Eukaryota</taxon>
        <taxon>Sar</taxon>
        <taxon>Alveolata</taxon>
        <taxon>Dinophyceae</taxon>
        <taxon>Suessiales</taxon>
        <taxon>Symbiodiniaceae</taxon>
        <taxon>Symbiodinium</taxon>
    </lineage>
</organism>
<dbReference type="Pfam" id="PF14311">
    <property type="entry name" value="DUF4379"/>
    <property type="match status" value="1"/>
</dbReference>
<dbReference type="Gene3D" id="3.40.960.10">
    <property type="entry name" value="VSR Endonuclease"/>
    <property type="match status" value="1"/>
</dbReference>
<proteinExistence type="predicted"/>
<accession>A0A812I5W4</accession>
<name>A0A812I5W4_9DINO</name>
<keyword evidence="3" id="KW-1185">Reference proteome</keyword>
<comment type="caution">
    <text evidence="2">The sequence shown here is derived from an EMBL/GenBank/DDBJ whole genome shotgun (WGS) entry which is preliminary data.</text>
</comment>
<dbReference type="InterPro" id="IPR025487">
    <property type="entry name" value="DUF4379"/>
</dbReference>
<evidence type="ECO:0000313" key="3">
    <source>
        <dbReference type="Proteomes" id="UP000604046"/>
    </source>
</evidence>
<dbReference type="Proteomes" id="UP000604046">
    <property type="component" value="Unassembled WGS sequence"/>
</dbReference>
<gene>
    <name evidence="2" type="ORF">SNAT2548_LOCUS2818</name>
</gene>
<dbReference type="EMBL" id="CAJNDS010000169">
    <property type="protein sequence ID" value="CAE6973403.1"/>
    <property type="molecule type" value="Genomic_DNA"/>
</dbReference>
<dbReference type="OrthoDB" id="2419021at2759"/>
<protein>
    <recommendedName>
        <fullName evidence="1">Treble clef zinc finger domain-containing protein</fullName>
    </recommendedName>
</protein>
<evidence type="ECO:0000259" key="1">
    <source>
        <dbReference type="Pfam" id="PF14311"/>
    </source>
</evidence>